<keyword evidence="6" id="KW-1185">Reference proteome</keyword>
<proteinExistence type="inferred from homology"/>
<dbReference type="RefSeq" id="WP_382415375.1">
    <property type="nucleotide sequence ID" value="NZ_AP031500.1"/>
</dbReference>
<evidence type="ECO:0000259" key="4">
    <source>
        <dbReference type="Pfam" id="PF00291"/>
    </source>
</evidence>
<gene>
    <name evidence="5" type="ORF">ACFOEB_06795</name>
</gene>
<dbReference type="Gene3D" id="3.40.50.1100">
    <property type="match status" value="2"/>
</dbReference>
<comment type="cofactor">
    <cofactor evidence="1">
        <name>pyridoxal 5'-phosphate</name>
        <dbReference type="ChEBI" id="CHEBI:597326"/>
    </cofactor>
</comment>
<keyword evidence="3" id="KW-0663">Pyridoxal phosphate</keyword>
<comment type="caution">
    <text evidence="5">The sequence shown here is derived from an EMBL/GenBank/DDBJ whole genome shotgun (WGS) entry which is preliminary data.</text>
</comment>
<dbReference type="PANTHER" id="PTHR43780:SF2">
    <property type="entry name" value="1-AMINOCYCLOPROPANE-1-CARBOXYLATE DEAMINASE-RELATED"/>
    <property type="match status" value="1"/>
</dbReference>
<evidence type="ECO:0000313" key="6">
    <source>
        <dbReference type="Proteomes" id="UP001595548"/>
    </source>
</evidence>
<dbReference type="PANTHER" id="PTHR43780">
    <property type="entry name" value="1-AMINOCYCLOPROPANE-1-CARBOXYLATE DEAMINASE-RELATED"/>
    <property type="match status" value="1"/>
</dbReference>
<comment type="similarity">
    <text evidence="2">Belongs to the ACC deaminase/D-cysteine desulfhydrase family.</text>
</comment>
<accession>A0ABV7HQ17</accession>
<dbReference type="SUPFAM" id="SSF53686">
    <property type="entry name" value="Tryptophan synthase beta subunit-like PLP-dependent enzymes"/>
    <property type="match status" value="1"/>
</dbReference>
<protein>
    <submittedName>
        <fullName evidence="5">1-aminocyclopropane-1-carboxylate deaminase/D-cysteine desulfhydrase</fullName>
    </submittedName>
</protein>
<feature type="domain" description="Tryptophan synthase beta chain-like PALP" evidence="4">
    <location>
        <begin position="29"/>
        <end position="289"/>
    </location>
</feature>
<dbReference type="InterPro" id="IPR036052">
    <property type="entry name" value="TrpB-like_PALP_sf"/>
</dbReference>
<dbReference type="EMBL" id="JBHRTL010000006">
    <property type="protein sequence ID" value="MFC3154906.1"/>
    <property type="molecule type" value="Genomic_DNA"/>
</dbReference>
<evidence type="ECO:0000313" key="5">
    <source>
        <dbReference type="EMBL" id="MFC3154906.1"/>
    </source>
</evidence>
<dbReference type="InterPro" id="IPR027278">
    <property type="entry name" value="ACCD_DCysDesulf"/>
</dbReference>
<organism evidence="5 6">
    <name type="scientific">Gilvimarinus japonicus</name>
    <dbReference type="NCBI Taxonomy" id="1796469"/>
    <lineage>
        <taxon>Bacteria</taxon>
        <taxon>Pseudomonadati</taxon>
        <taxon>Pseudomonadota</taxon>
        <taxon>Gammaproteobacteria</taxon>
        <taxon>Cellvibrionales</taxon>
        <taxon>Cellvibrionaceae</taxon>
        <taxon>Gilvimarinus</taxon>
    </lineage>
</organism>
<dbReference type="InterPro" id="IPR001926">
    <property type="entry name" value="TrpB-like_PALP"/>
</dbReference>
<dbReference type="Pfam" id="PF00291">
    <property type="entry name" value="PALP"/>
    <property type="match status" value="1"/>
</dbReference>
<name>A0ABV7HQ17_9GAMM</name>
<dbReference type="Proteomes" id="UP001595548">
    <property type="component" value="Unassembled WGS sequence"/>
</dbReference>
<dbReference type="PIRSF" id="PIRSF006278">
    <property type="entry name" value="ACCD_DCysDesulf"/>
    <property type="match status" value="1"/>
</dbReference>
<evidence type="ECO:0000256" key="2">
    <source>
        <dbReference type="ARBA" id="ARBA00008639"/>
    </source>
</evidence>
<evidence type="ECO:0000256" key="3">
    <source>
        <dbReference type="ARBA" id="ARBA00022898"/>
    </source>
</evidence>
<reference evidence="6" key="1">
    <citation type="journal article" date="2019" name="Int. J. Syst. Evol. Microbiol.">
        <title>The Global Catalogue of Microorganisms (GCM) 10K type strain sequencing project: providing services to taxonomists for standard genome sequencing and annotation.</title>
        <authorList>
            <consortium name="The Broad Institute Genomics Platform"/>
            <consortium name="The Broad Institute Genome Sequencing Center for Infectious Disease"/>
            <person name="Wu L."/>
            <person name="Ma J."/>
        </authorList>
    </citation>
    <scope>NUCLEOTIDE SEQUENCE [LARGE SCALE GENOMIC DNA]</scope>
    <source>
        <strain evidence="6">KCTC 52141</strain>
    </source>
</reference>
<sequence>MQSALIDRALLERALSVLHQPIYLPHCAAAGVDVLLRRDDHLPGGNKFYKLYFNLKEARAAGKDTLLSFGGAHSNHLHALVLACQAEGFNGRVLVRGYPQSPTTHTLQDVSAAGLKVQFVGHGEYRRLCQTQQVPLASDEYLIPEGGANALGEQGASYIGRAVQQQLGGDVRHIVMAAGTGSTLAGVASALEGGTEALGVSVLKGPPGRSLYTGGKGRLPSWKMLWGFCGKGYGRPLTPAMLAFWQEFEYNNSVLIDPIYTLKMLWAVNQLAGLGYWRRGDRIVAVHTGGLQGRRGFTQQPATTISTVPEKTFARIKV</sequence>
<evidence type="ECO:0000256" key="1">
    <source>
        <dbReference type="ARBA" id="ARBA00001933"/>
    </source>
</evidence>